<feature type="transmembrane region" description="Helical" evidence="6">
    <location>
        <begin position="141"/>
        <end position="164"/>
    </location>
</feature>
<dbReference type="SUPFAM" id="SSF161098">
    <property type="entry name" value="MetI-like"/>
    <property type="match status" value="1"/>
</dbReference>
<feature type="transmembrane region" description="Helical" evidence="6">
    <location>
        <begin position="217"/>
        <end position="238"/>
    </location>
</feature>
<keyword evidence="4 6" id="KW-1133">Transmembrane helix</keyword>
<dbReference type="CDD" id="cd06261">
    <property type="entry name" value="TM_PBP2"/>
    <property type="match status" value="1"/>
</dbReference>
<dbReference type="Proteomes" id="UP001595799">
    <property type="component" value="Unassembled WGS sequence"/>
</dbReference>
<evidence type="ECO:0000259" key="7">
    <source>
        <dbReference type="PROSITE" id="PS50928"/>
    </source>
</evidence>
<gene>
    <name evidence="8" type="ORF">ACFOW6_05385</name>
</gene>
<name>A0ABV8UJC6_9PROT</name>
<keyword evidence="5 6" id="KW-0472">Membrane</keyword>
<dbReference type="InterPro" id="IPR051204">
    <property type="entry name" value="ABC_transp_perm/SBD"/>
</dbReference>
<dbReference type="InterPro" id="IPR035906">
    <property type="entry name" value="MetI-like_sf"/>
</dbReference>
<evidence type="ECO:0000256" key="1">
    <source>
        <dbReference type="ARBA" id="ARBA00004651"/>
    </source>
</evidence>
<dbReference type="RefSeq" id="WP_382421312.1">
    <property type="nucleotide sequence ID" value="NZ_JBHSCW010000003.1"/>
</dbReference>
<dbReference type="Gene3D" id="1.10.3720.10">
    <property type="entry name" value="MetI-like"/>
    <property type="match status" value="1"/>
</dbReference>
<evidence type="ECO:0000256" key="4">
    <source>
        <dbReference type="ARBA" id="ARBA00022989"/>
    </source>
</evidence>
<feature type="transmembrane region" description="Helical" evidence="6">
    <location>
        <begin position="72"/>
        <end position="92"/>
    </location>
</feature>
<evidence type="ECO:0000256" key="3">
    <source>
        <dbReference type="ARBA" id="ARBA00022692"/>
    </source>
</evidence>
<dbReference type="Pfam" id="PF00528">
    <property type="entry name" value="BPD_transp_1"/>
    <property type="match status" value="1"/>
</dbReference>
<reference evidence="9" key="1">
    <citation type="journal article" date="2019" name="Int. J. Syst. Evol. Microbiol.">
        <title>The Global Catalogue of Microorganisms (GCM) 10K type strain sequencing project: providing services to taxonomists for standard genome sequencing and annotation.</title>
        <authorList>
            <consortium name="The Broad Institute Genomics Platform"/>
            <consortium name="The Broad Institute Genome Sequencing Center for Infectious Disease"/>
            <person name="Wu L."/>
            <person name="Ma J."/>
        </authorList>
    </citation>
    <scope>NUCLEOTIDE SEQUENCE [LARGE SCALE GENOMIC DNA]</scope>
    <source>
        <strain evidence="9">CECT 8472</strain>
    </source>
</reference>
<feature type="transmembrane region" description="Helical" evidence="6">
    <location>
        <begin position="355"/>
        <end position="378"/>
    </location>
</feature>
<feature type="transmembrane region" description="Helical" evidence="6">
    <location>
        <begin position="42"/>
        <end position="65"/>
    </location>
</feature>
<evidence type="ECO:0000313" key="8">
    <source>
        <dbReference type="EMBL" id="MFC4350970.1"/>
    </source>
</evidence>
<evidence type="ECO:0000313" key="9">
    <source>
        <dbReference type="Proteomes" id="UP001595799"/>
    </source>
</evidence>
<comment type="subcellular location">
    <subcellularLocation>
        <location evidence="1 6">Cell membrane</location>
        <topology evidence="1 6">Multi-pass membrane protein</topology>
    </subcellularLocation>
</comment>
<dbReference type="PANTHER" id="PTHR30177">
    <property type="entry name" value="GLYCINE BETAINE/L-PROLINE TRANSPORT SYSTEM PERMEASE PROTEIN PROW"/>
    <property type="match status" value="1"/>
</dbReference>
<dbReference type="PROSITE" id="PS50928">
    <property type="entry name" value="ABC_TM1"/>
    <property type="match status" value="1"/>
</dbReference>
<dbReference type="PANTHER" id="PTHR30177:SF30">
    <property type="entry name" value="GLYCINE BETAINE UPTAKE SYSTEM PERMEASE PROTEIN YEHY"/>
    <property type="match status" value="1"/>
</dbReference>
<dbReference type="InterPro" id="IPR000515">
    <property type="entry name" value="MetI-like"/>
</dbReference>
<evidence type="ECO:0000256" key="6">
    <source>
        <dbReference type="RuleBase" id="RU363032"/>
    </source>
</evidence>
<feature type="domain" description="ABC transmembrane type-1" evidence="7">
    <location>
        <begin position="179"/>
        <end position="374"/>
    </location>
</feature>
<feature type="transmembrane region" description="Helical" evidence="6">
    <location>
        <begin position="250"/>
        <end position="270"/>
    </location>
</feature>
<accession>A0ABV8UJC6</accession>
<keyword evidence="9" id="KW-1185">Reference proteome</keyword>
<evidence type="ECO:0000256" key="5">
    <source>
        <dbReference type="ARBA" id="ARBA00023136"/>
    </source>
</evidence>
<feature type="transmembrane region" description="Helical" evidence="6">
    <location>
        <begin position="309"/>
        <end position="335"/>
    </location>
</feature>
<comment type="caution">
    <text evidence="8">The sequence shown here is derived from an EMBL/GenBank/DDBJ whole genome shotgun (WGS) entry which is preliminary data.</text>
</comment>
<organism evidence="8 9">
    <name type="scientific">Fodinicurvata halophila</name>
    <dbReference type="NCBI Taxonomy" id="1419723"/>
    <lineage>
        <taxon>Bacteria</taxon>
        <taxon>Pseudomonadati</taxon>
        <taxon>Pseudomonadota</taxon>
        <taxon>Alphaproteobacteria</taxon>
        <taxon>Rhodospirillales</taxon>
        <taxon>Rhodovibrionaceae</taxon>
        <taxon>Fodinicurvata</taxon>
    </lineage>
</organism>
<proteinExistence type="inferred from homology"/>
<comment type="similarity">
    <text evidence="6">Belongs to the binding-protein-dependent transport system permease family.</text>
</comment>
<keyword evidence="3 6" id="KW-0812">Transmembrane</keyword>
<keyword evidence="2 6" id="KW-0813">Transport</keyword>
<protein>
    <submittedName>
        <fullName evidence="8">ABC transporter permease</fullName>
    </submittedName>
</protein>
<feature type="transmembrane region" description="Helical" evidence="6">
    <location>
        <begin position="112"/>
        <end position="129"/>
    </location>
</feature>
<sequence length="387" mass="41097">MKPNRVIVTLLVLALAATLLLPFVNMAPNRLVSGEPYSFWAALTGGQLALAGGLLALVALMAVYWHRWPGMFGHVALVACLLLLLLVVYAAGNFAARNLEDAAPAVRVSLSSAFWVQVFCLCLMMIDVLQRMTRSVFTQVFFALFAFAALVLLFLSGALDQLSIMREYANRREAFAGALGEHMMLVFSALGPALVIGVPLGLLGLRRLRLRSSLFSTLNVFQTIPSIALFGLLVAPLSSLGEAVPLFRELGVRGIGSTPAIIALVLYALLPIARNTYAGFAQVPPAAIEAAQGMGMTPRQILWRVEVPLALPVLLSGLRIVVVQSIGLAVVAALIGAGGLGTFVFNGLGQYAIDLVLLGAIPTIILAVLADCLLQLLVSLSRRKGAT</sequence>
<dbReference type="EMBL" id="JBHSCW010000003">
    <property type="protein sequence ID" value="MFC4350970.1"/>
    <property type="molecule type" value="Genomic_DNA"/>
</dbReference>
<feature type="transmembrane region" description="Helical" evidence="6">
    <location>
        <begin position="184"/>
        <end position="205"/>
    </location>
</feature>
<evidence type="ECO:0000256" key="2">
    <source>
        <dbReference type="ARBA" id="ARBA00022448"/>
    </source>
</evidence>